<dbReference type="OrthoDB" id="365981at2759"/>
<evidence type="ECO:0000259" key="6">
    <source>
        <dbReference type="Pfam" id="PF14630"/>
    </source>
</evidence>
<name>A0A9R0IJC9_SPIOL</name>
<dbReference type="KEGG" id="soe:110789742"/>
<reference evidence="7" key="1">
    <citation type="journal article" date="2021" name="Nat. Commun.">
        <title>Genomic analyses provide insights into spinach domestication and the genetic basis of agronomic traits.</title>
        <authorList>
            <person name="Cai X."/>
            <person name="Sun X."/>
            <person name="Xu C."/>
            <person name="Sun H."/>
            <person name="Wang X."/>
            <person name="Ge C."/>
            <person name="Zhang Z."/>
            <person name="Wang Q."/>
            <person name="Fei Z."/>
            <person name="Jiao C."/>
            <person name="Wang Q."/>
        </authorList>
    </citation>
    <scope>NUCLEOTIDE SEQUENCE [LARGE SCALE GENOMIC DNA]</scope>
    <source>
        <strain evidence="7">cv. Varoflay</strain>
    </source>
</reference>
<dbReference type="Pfam" id="PF13191">
    <property type="entry name" value="AAA_16"/>
    <property type="match status" value="1"/>
</dbReference>
<evidence type="ECO:0000313" key="8">
    <source>
        <dbReference type="RefSeq" id="XP_021850142.1"/>
    </source>
</evidence>
<dbReference type="AlphaFoldDB" id="A0A9R0IJC9"/>
<keyword evidence="7" id="KW-1185">Reference proteome</keyword>
<dbReference type="GO" id="GO:0006270">
    <property type="term" value="P:DNA replication initiation"/>
    <property type="evidence" value="ECO:0000318"/>
    <property type="project" value="GO_Central"/>
</dbReference>
<keyword evidence="2" id="KW-0547">Nucleotide-binding</keyword>
<dbReference type="GO" id="GO:0005664">
    <property type="term" value="C:nuclear origin of replication recognition complex"/>
    <property type="evidence" value="ECO:0000318"/>
    <property type="project" value="GO_Central"/>
</dbReference>
<evidence type="ECO:0000256" key="1">
    <source>
        <dbReference type="ARBA" id="ARBA00006269"/>
    </source>
</evidence>
<feature type="region of interest" description="Disordered" evidence="4">
    <location>
        <begin position="1"/>
        <end position="31"/>
    </location>
</feature>
<evidence type="ECO:0000259" key="5">
    <source>
        <dbReference type="Pfam" id="PF13191"/>
    </source>
</evidence>
<dbReference type="GO" id="GO:0003688">
    <property type="term" value="F:DNA replication origin binding"/>
    <property type="evidence" value="ECO:0000318"/>
    <property type="project" value="GO_Central"/>
</dbReference>
<gene>
    <name evidence="8" type="primary">LOC110789742</name>
</gene>
<dbReference type="FunFam" id="3.40.50.300:FF:002310">
    <property type="entry name" value="Origin of replication complex subunit 5"/>
    <property type="match status" value="1"/>
</dbReference>
<proteinExistence type="inferred from homology"/>
<evidence type="ECO:0000256" key="4">
    <source>
        <dbReference type="SAM" id="MobiDB-lite"/>
    </source>
</evidence>
<evidence type="ECO:0000256" key="2">
    <source>
        <dbReference type="ARBA" id="ARBA00022741"/>
    </source>
</evidence>
<organism evidence="7 8">
    <name type="scientific">Spinacia oleracea</name>
    <name type="common">Spinach</name>
    <dbReference type="NCBI Taxonomy" id="3562"/>
    <lineage>
        <taxon>Eukaryota</taxon>
        <taxon>Viridiplantae</taxon>
        <taxon>Streptophyta</taxon>
        <taxon>Embryophyta</taxon>
        <taxon>Tracheophyta</taxon>
        <taxon>Spermatophyta</taxon>
        <taxon>Magnoliopsida</taxon>
        <taxon>eudicotyledons</taxon>
        <taxon>Gunneridae</taxon>
        <taxon>Pentapetalae</taxon>
        <taxon>Caryophyllales</taxon>
        <taxon>Chenopodiaceae</taxon>
        <taxon>Chenopodioideae</taxon>
        <taxon>Anserineae</taxon>
        <taxon>Spinacia</taxon>
    </lineage>
</organism>
<protein>
    <submittedName>
        <fullName evidence="8">Origin of replication complex subunit 5</fullName>
    </submittedName>
</protein>
<dbReference type="RefSeq" id="XP_021850142.1">
    <property type="nucleotide sequence ID" value="XM_021994450.2"/>
</dbReference>
<dbReference type="Proteomes" id="UP000813463">
    <property type="component" value="Chromosome 2"/>
</dbReference>
<dbReference type="InterPro" id="IPR047088">
    <property type="entry name" value="ORC5_C"/>
</dbReference>
<evidence type="ECO:0000256" key="3">
    <source>
        <dbReference type="ARBA" id="ARBA00022840"/>
    </source>
</evidence>
<dbReference type="SUPFAM" id="SSF52540">
    <property type="entry name" value="P-loop containing nucleoside triphosphate hydrolases"/>
    <property type="match status" value="1"/>
</dbReference>
<dbReference type="InterPro" id="IPR027417">
    <property type="entry name" value="P-loop_NTPase"/>
</dbReference>
<feature type="domain" description="Origin recognition complex subunit 5 C-terminal" evidence="6">
    <location>
        <begin position="384"/>
        <end position="546"/>
    </location>
</feature>
<keyword evidence="3" id="KW-0067">ATP-binding</keyword>
<dbReference type="InterPro" id="IPR020796">
    <property type="entry name" value="ORC5"/>
</dbReference>
<dbReference type="Gene3D" id="3.40.50.300">
    <property type="entry name" value="P-loop containing nucleotide triphosphate hydrolases"/>
    <property type="match status" value="1"/>
</dbReference>
<reference evidence="8" key="2">
    <citation type="submission" date="2025-08" db="UniProtKB">
        <authorList>
            <consortium name="RefSeq"/>
        </authorList>
    </citation>
    <scope>IDENTIFICATION</scope>
    <source>
        <tissue evidence="8">Leaf</tissue>
    </source>
</reference>
<feature type="domain" description="Orc1-like AAA ATPase" evidence="5">
    <location>
        <begin position="62"/>
        <end position="217"/>
    </location>
</feature>
<comment type="similarity">
    <text evidence="1">Belongs to the ORC5 family.</text>
</comment>
<feature type="region of interest" description="Disordered" evidence="4">
    <location>
        <begin position="408"/>
        <end position="432"/>
    </location>
</feature>
<dbReference type="PANTHER" id="PTHR12705:SF0">
    <property type="entry name" value="ORIGIN RECOGNITION COMPLEX SUBUNIT 5"/>
    <property type="match status" value="1"/>
</dbReference>
<evidence type="ECO:0000313" key="7">
    <source>
        <dbReference type="Proteomes" id="UP000813463"/>
    </source>
</evidence>
<sequence>MGNEETPQSSRRTTRSLASAIPSDNTSEAPRKSISYKPTIYDLIYRNRGDKISSLENLISSFPGRSSQITEVLGHLGPLNSPMFPLFMYGGASSGKTSIVLEIFRYLRRPFVYSSCVSCYSPRILFESILNQLAFHRRVEEYGYSSVKKCDKPSDFANFVKEALVSVLDILKGKSAKMSAKGRSADDLGNMIYLIIDDFELVREWDKSSTVLPFLFGLYRMLGLPEVGIIFISKVSPDGFYSNSGHIEPIPLFFPGYTEDNLRQIFMLKKEKSDLNSCFLDFVLKPFSRVTRQVDELSVAFCPLYEKYCEPLKVPGSNFSWETKQKRGDAKRRLFSHLVPHISPSLNQVFNISSHDVKATSDVVKGRTSVKKLGTQDDELDFHLSVSAKYLLISAFLASRNPATLDASFFDSTGGPSNGKKKRKCSEKSTEQKEMAEQELLLKGPGTFPLERLLAIFQCITYGADISIDEEEEVHDDDDDTLENQGAQNDLTSNVLLQVSSLCNANFISKGSSCPLEGSTRYKSTVSEELAVKIARSLKFPISRYLYRR</sequence>
<dbReference type="InterPro" id="IPR041664">
    <property type="entry name" value="AAA_16"/>
</dbReference>
<dbReference type="Pfam" id="PF14630">
    <property type="entry name" value="ORC5_C"/>
    <property type="match status" value="1"/>
</dbReference>
<accession>A0A9R0IJC9</accession>
<dbReference type="PANTHER" id="PTHR12705">
    <property type="entry name" value="ORIGIN RECOGNITION COMPLEX SUBUNIT 5"/>
    <property type="match status" value="1"/>
</dbReference>
<dbReference type="GeneID" id="110789742"/>